<dbReference type="Proteomes" id="UP001523401">
    <property type="component" value="Unassembled WGS sequence"/>
</dbReference>
<dbReference type="InterPro" id="IPR025161">
    <property type="entry name" value="IS402-like_dom"/>
</dbReference>
<evidence type="ECO:0000259" key="1">
    <source>
        <dbReference type="Pfam" id="PF01609"/>
    </source>
</evidence>
<dbReference type="PANTHER" id="PTHR30007">
    <property type="entry name" value="PHP DOMAIN PROTEIN"/>
    <property type="match status" value="1"/>
</dbReference>
<dbReference type="InterPro" id="IPR002559">
    <property type="entry name" value="Transposase_11"/>
</dbReference>
<feature type="domain" description="Insertion element IS402-like" evidence="2">
    <location>
        <begin position="6"/>
        <end position="78"/>
    </location>
</feature>
<reference evidence="3 4" key="1">
    <citation type="submission" date="2022-06" db="EMBL/GenBank/DDBJ databases">
        <title>Whole-genome of Asaia lannensis strain LMG 27011T.</title>
        <authorList>
            <person name="Sombolestani A."/>
        </authorList>
    </citation>
    <scope>NUCLEOTIDE SEQUENCE [LARGE SCALE GENOMIC DNA]</scope>
    <source>
        <strain evidence="3 4">NBRC 102526</strain>
    </source>
</reference>
<evidence type="ECO:0000313" key="4">
    <source>
        <dbReference type="Proteomes" id="UP001523401"/>
    </source>
</evidence>
<sequence>MDRGDLSDAEWDVVGSLLPPERGRWARPAGDNRRFLNGMLYVLRVGCPWRDMHERYGKWNSVYVRFRRWAEQGVWDAMLQTLVDLGLTNDWQHMIDSTSVRGHVSAAGRKRGARANALGRSRGGFTSKIHARADNQGRPLGFILTGGEASDYTSAEPLMAIPAATPRALLADKGYDGDGFRQSLLMRGILPIIPPRANRKAPEHPDYRRYRDRNRIERMFGKLKQQRRIATRYDKSVLSFESFLNLA</sequence>
<accession>A0ABT1CLV6</accession>
<protein>
    <submittedName>
        <fullName evidence="3">IS5 family transposase</fullName>
    </submittedName>
</protein>
<dbReference type="PANTHER" id="PTHR30007:SF1">
    <property type="entry name" value="BLR1914 PROTEIN"/>
    <property type="match status" value="1"/>
</dbReference>
<dbReference type="Pfam" id="PF13340">
    <property type="entry name" value="DUF4096"/>
    <property type="match status" value="1"/>
</dbReference>
<feature type="non-terminal residue" evidence="3">
    <location>
        <position position="247"/>
    </location>
</feature>
<dbReference type="EMBL" id="JAMXQU010000025">
    <property type="protein sequence ID" value="MCO6161188.1"/>
    <property type="molecule type" value="Genomic_DNA"/>
</dbReference>
<evidence type="ECO:0000259" key="2">
    <source>
        <dbReference type="Pfam" id="PF13340"/>
    </source>
</evidence>
<dbReference type="NCBIfam" id="NF033580">
    <property type="entry name" value="transpos_IS5_3"/>
    <property type="match status" value="1"/>
</dbReference>
<name>A0ABT1CLV6_9PROT</name>
<organism evidence="3 4">
    <name type="scientific">Asaia lannensis NBRC 102526</name>
    <dbReference type="NCBI Taxonomy" id="1307926"/>
    <lineage>
        <taxon>Bacteria</taxon>
        <taxon>Pseudomonadati</taxon>
        <taxon>Pseudomonadota</taxon>
        <taxon>Alphaproteobacteria</taxon>
        <taxon>Acetobacterales</taxon>
        <taxon>Acetobacteraceae</taxon>
        <taxon>Asaia</taxon>
    </lineage>
</organism>
<gene>
    <name evidence="3" type="ORF">NF685_14230</name>
</gene>
<keyword evidence="4" id="KW-1185">Reference proteome</keyword>
<evidence type="ECO:0000313" key="3">
    <source>
        <dbReference type="EMBL" id="MCO6161188.1"/>
    </source>
</evidence>
<proteinExistence type="predicted"/>
<comment type="caution">
    <text evidence="3">The sequence shown here is derived from an EMBL/GenBank/DDBJ whole genome shotgun (WGS) entry which is preliminary data.</text>
</comment>
<feature type="domain" description="Transposase IS4-like" evidence="1">
    <location>
        <begin position="95"/>
        <end position="236"/>
    </location>
</feature>
<dbReference type="RefSeq" id="WP_252850137.1">
    <property type="nucleotide sequence ID" value="NZ_BAPW01000032.1"/>
</dbReference>
<dbReference type="Pfam" id="PF01609">
    <property type="entry name" value="DDE_Tnp_1"/>
    <property type="match status" value="1"/>
</dbReference>